<comment type="caution">
    <text evidence="2">The sequence shown here is derived from an EMBL/GenBank/DDBJ whole genome shotgun (WGS) entry which is preliminary data.</text>
</comment>
<dbReference type="AlphaFoldDB" id="A0A2S4JPQ9"/>
<organism evidence="2 3">
    <name type="scientific">Alkalispirochaeta sphaeroplastigenens</name>
    <dbReference type="NCBI Taxonomy" id="1187066"/>
    <lineage>
        <taxon>Bacteria</taxon>
        <taxon>Pseudomonadati</taxon>
        <taxon>Spirochaetota</taxon>
        <taxon>Spirochaetia</taxon>
        <taxon>Spirochaetales</taxon>
        <taxon>Spirochaetaceae</taxon>
        <taxon>Alkalispirochaeta</taxon>
    </lineage>
</organism>
<feature type="chain" id="PRO_5015664069" evidence="1">
    <location>
        <begin position="20"/>
        <end position="211"/>
    </location>
</feature>
<dbReference type="EMBL" id="LPWH01000066">
    <property type="protein sequence ID" value="POR01501.1"/>
    <property type="molecule type" value="Genomic_DNA"/>
</dbReference>
<sequence length="211" mass="23598">MTFYRILFLLIAIASTAQGATQGEQTHQLLFKSGSIIWIAEDIGGAYELSVLHQIVISDSGAVGGESLRSNHADWSFVDKLKEHFQIEPVIELTSQDHTQWGNPRLDWTVRPPTGNASLEQAFVAHVHDGGDNAKTFYATHAGEGRHSPIVESMNTRPLLFSDRGLFFNYTINTAWYFPRSRLLLVFTHQPTRAVGLDTMHGFVLMEVLSE</sequence>
<gene>
    <name evidence="2" type="ORF">AU468_08025</name>
</gene>
<evidence type="ECO:0000313" key="3">
    <source>
        <dbReference type="Proteomes" id="UP000237350"/>
    </source>
</evidence>
<evidence type="ECO:0000256" key="1">
    <source>
        <dbReference type="SAM" id="SignalP"/>
    </source>
</evidence>
<keyword evidence="3" id="KW-1185">Reference proteome</keyword>
<protein>
    <submittedName>
        <fullName evidence="2">Uncharacterized protein</fullName>
    </submittedName>
</protein>
<feature type="signal peptide" evidence="1">
    <location>
        <begin position="1"/>
        <end position="19"/>
    </location>
</feature>
<proteinExistence type="predicted"/>
<dbReference type="Proteomes" id="UP000237350">
    <property type="component" value="Unassembled WGS sequence"/>
</dbReference>
<reference evidence="3" key="1">
    <citation type="submission" date="2015-12" db="EMBL/GenBank/DDBJ databases">
        <authorList>
            <person name="Lodha T.D."/>
            <person name="Chintalapati S."/>
            <person name="Chintalapati V.R."/>
            <person name="Sravanthi T."/>
        </authorList>
    </citation>
    <scope>NUCLEOTIDE SEQUENCE [LARGE SCALE GENOMIC DNA]</scope>
    <source>
        <strain evidence="3">JC133</strain>
    </source>
</reference>
<name>A0A2S4JPQ9_9SPIO</name>
<dbReference type="RefSeq" id="WP_103680265.1">
    <property type="nucleotide sequence ID" value="NZ_LPWH01000066.1"/>
</dbReference>
<accession>A0A2S4JPQ9</accession>
<evidence type="ECO:0000313" key="2">
    <source>
        <dbReference type="EMBL" id="POR01501.1"/>
    </source>
</evidence>
<keyword evidence="1" id="KW-0732">Signal</keyword>